<dbReference type="Proteomes" id="UP000324748">
    <property type="component" value="Unassembled WGS sequence"/>
</dbReference>
<evidence type="ECO:0000313" key="2">
    <source>
        <dbReference type="Proteomes" id="UP000324748"/>
    </source>
</evidence>
<gene>
    <name evidence="1" type="ORF">PGT21_022633</name>
</gene>
<protein>
    <submittedName>
        <fullName evidence="1">Uncharacterized protein</fullName>
    </submittedName>
</protein>
<sequence length="109" mass="12210">MVACVKIKLINIILVVESYIRIHHDMPYSRYIVETGDVSESDSFGADGEKRKCVLFEDKEGNTQNYDRVPIMELHHSFKGFSWAIVGSGSHELLGPEDGPKANGDHFAD</sequence>
<keyword evidence="2" id="KW-1185">Reference proteome</keyword>
<dbReference type="EMBL" id="VSWC01000158">
    <property type="protein sequence ID" value="KAA1073689.1"/>
    <property type="molecule type" value="Genomic_DNA"/>
</dbReference>
<dbReference type="AlphaFoldDB" id="A0A5B0MBN8"/>
<evidence type="ECO:0000313" key="1">
    <source>
        <dbReference type="EMBL" id="KAA1073689.1"/>
    </source>
</evidence>
<organism evidence="1 2">
    <name type="scientific">Puccinia graminis f. sp. tritici</name>
    <dbReference type="NCBI Taxonomy" id="56615"/>
    <lineage>
        <taxon>Eukaryota</taxon>
        <taxon>Fungi</taxon>
        <taxon>Dikarya</taxon>
        <taxon>Basidiomycota</taxon>
        <taxon>Pucciniomycotina</taxon>
        <taxon>Pucciniomycetes</taxon>
        <taxon>Pucciniales</taxon>
        <taxon>Pucciniaceae</taxon>
        <taxon>Puccinia</taxon>
    </lineage>
</organism>
<comment type="caution">
    <text evidence="1">The sequence shown here is derived from an EMBL/GenBank/DDBJ whole genome shotgun (WGS) entry which is preliminary data.</text>
</comment>
<accession>A0A5B0MBN8</accession>
<name>A0A5B0MBN8_PUCGR</name>
<proteinExistence type="predicted"/>
<reference evidence="1 2" key="1">
    <citation type="submission" date="2019-05" db="EMBL/GenBank/DDBJ databases">
        <title>Emergence of the Ug99 lineage of the wheat stem rust pathogen through somatic hybridization.</title>
        <authorList>
            <person name="Li F."/>
            <person name="Upadhyaya N.M."/>
            <person name="Sperschneider J."/>
            <person name="Matny O."/>
            <person name="Nguyen-Phuc H."/>
            <person name="Mago R."/>
            <person name="Raley C."/>
            <person name="Miller M.E."/>
            <person name="Silverstein K.A.T."/>
            <person name="Henningsen E."/>
            <person name="Hirsch C.D."/>
            <person name="Visser B."/>
            <person name="Pretorius Z.A."/>
            <person name="Steffenson B.J."/>
            <person name="Schwessinger B."/>
            <person name="Dodds P.N."/>
            <person name="Figueroa M."/>
        </authorList>
    </citation>
    <scope>NUCLEOTIDE SEQUENCE [LARGE SCALE GENOMIC DNA]</scope>
    <source>
        <strain evidence="1">21-0</strain>
    </source>
</reference>